<sequence length="58" mass="6749">MAGAFKFYYYNQSRKGADRTLTASASFSESRMDEFKKRFRRSGSLGIPFVPEQDMRNI</sequence>
<keyword evidence="1" id="KW-1185">Reference proteome</keyword>
<dbReference type="Proteomes" id="UP000887566">
    <property type="component" value="Unplaced"/>
</dbReference>
<evidence type="ECO:0000313" key="2">
    <source>
        <dbReference type="WBParaSite" id="PSAMB.scaffold10743size3869.g33558.t1"/>
    </source>
</evidence>
<accession>A0A914ULB6</accession>
<organism evidence="1 2">
    <name type="scientific">Plectus sambesii</name>
    <dbReference type="NCBI Taxonomy" id="2011161"/>
    <lineage>
        <taxon>Eukaryota</taxon>
        <taxon>Metazoa</taxon>
        <taxon>Ecdysozoa</taxon>
        <taxon>Nematoda</taxon>
        <taxon>Chromadorea</taxon>
        <taxon>Plectida</taxon>
        <taxon>Plectina</taxon>
        <taxon>Plectoidea</taxon>
        <taxon>Plectidae</taxon>
        <taxon>Plectus</taxon>
    </lineage>
</organism>
<dbReference type="AlphaFoldDB" id="A0A914ULB6"/>
<reference evidence="2 3" key="1">
    <citation type="submission" date="2022-11" db="UniProtKB">
        <authorList>
            <consortium name="WormBaseParasite"/>
        </authorList>
    </citation>
    <scope>IDENTIFICATION</scope>
</reference>
<protein>
    <submittedName>
        <fullName evidence="2 3">Uncharacterized protein</fullName>
    </submittedName>
</protein>
<evidence type="ECO:0000313" key="1">
    <source>
        <dbReference type="Proteomes" id="UP000887566"/>
    </source>
</evidence>
<dbReference type="WBParaSite" id="PSAMB.scaffold10743size3869.g33558.t1">
    <property type="protein sequence ID" value="PSAMB.scaffold10743size3869.g33558.t1"/>
    <property type="gene ID" value="PSAMB.scaffold10743size3869.g33558"/>
</dbReference>
<proteinExistence type="predicted"/>
<evidence type="ECO:0000313" key="3">
    <source>
        <dbReference type="WBParaSite" id="PSAMB.scaffold10760size3854.g33577.t1"/>
    </source>
</evidence>
<name>A0A914ULB6_9BILA</name>
<dbReference type="WBParaSite" id="PSAMB.scaffold10760size3854.g33577.t1">
    <property type="protein sequence ID" value="PSAMB.scaffold10760size3854.g33577.t1"/>
    <property type="gene ID" value="PSAMB.scaffold10760size3854.g33577"/>
</dbReference>